<dbReference type="EC" id="3.1.3.5" evidence="9"/>
<dbReference type="GO" id="GO:0046872">
    <property type="term" value="F:metal ion binding"/>
    <property type="evidence" value="ECO:0007669"/>
    <property type="project" value="UniProtKB-UniRule"/>
</dbReference>
<keyword evidence="6 9" id="KW-0479">Metal-binding</keyword>
<evidence type="ECO:0000313" key="12">
    <source>
        <dbReference type="Proteomes" id="UP001138768"/>
    </source>
</evidence>
<comment type="similarity">
    <text evidence="4 9">Belongs to the SurE nucleotidase family.</text>
</comment>
<dbReference type="GO" id="GO:0000166">
    <property type="term" value="F:nucleotide binding"/>
    <property type="evidence" value="ECO:0007669"/>
    <property type="project" value="UniProtKB-KW"/>
</dbReference>
<comment type="function">
    <text evidence="9">Nucleotidase that shows phosphatase activity on nucleoside 5'-monophosphates.</text>
</comment>
<keyword evidence="7 9" id="KW-0547">Nucleotide-binding</keyword>
<dbReference type="Gene3D" id="3.40.1210.10">
    <property type="entry name" value="Survival protein SurE-like phosphatase/nucleotidase"/>
    <property type="match status" value="1"/>
</dbReference>
<evidence type="ECO:0000256" key="8">
    <source>
        <dbReference type="ARBA" id="ARBA00022801"/>
    </source>
</evidence>
<feature type="binding site" evidence="9">
    <location>
        <position position="8"/>
    </location>
    <ligand>
        <name>a divalent metal cation</name>
        <dbReference type="ChEBI" id="CHEBI:60240"/>
    </ligand>
</feature>
<sequence>MKILLSNDDGYRSPGLQALADELVQFGELTVVAPDRDRSGASNSLTLDVPIRAEQLDNGFIRVNGTPTDCVHLAITGLLDEEPDLVVAGINHGPNLGDDVIYSGTVAAATEGRFLGLPALAISIDAHEPQHLGTAAAVAAQLIAGLRDNDMEMPPSTILNVNVPDLPLSELRGIRATRLGHRHKAEPIERILDPRGRPMFWVGPAGPEQDAGEGTDFHALRLGYVSITPLKVDLTRHEAVAPLGRWLESL</sequence>
<comment type="cofactor">
    <cofactor evidence="2">
        <name>Mg(2+)</name>
        <dbReference type="ChEBI" id="CHEBI:18420"/>
    </cofactor>
</comment>
<dbReference type="FunFam" id="3.40.1210.10:FF:000001">
    <property type="entry name" value="5'/3'-nucleotidase SurE"/>
    <property type="match status" value="1"/>
</dbReference>
<evidence type="ECO:0000256" key="1">
    <source>
        <dbReference type="ARBA" id="ARBA00000815"/>
    </source>
</evidence>
<dbReference type="NCBIfam" id="NF001490">
    <property type="entry name" value="PRK00346.1-4"/>
    <property type="match status" value="1"/>
</dbReference>
<gene>
    <name evidence="9" type="primary">surE</name>
    <name evidence="11" type="ORF">CKO42_21150</name>
</gene>
<comment type="subcellular location">
    <subcellularLocation>
        <location evidence="3 9">Cytoplasm</location>
    </subcellularLocation>
</comment>
<organism evidence="11 12">
    <name type="scientific">Lamprobacter modestohalophilus</name>
    <dbReference type="NCBI Taxonomy" id="1064514"/>
    <lineage>
        <taxon>Bacteria</taxon>
        <taxon>Pseudomonadati</taxon>
        <taxon>Pseudomonadota</taxon>
        <taxon>Gammaproteobacteria</taxon>
        <taxon>Chromatiales</taxon>
        <taxon>Chromatiaceae</taxon>
        <taxon>Lamprobacter</taxon>
    </lineage>
</organism>
<evidence type="ECO:0000256" key="6">
    <source>
        <dbReference type="ARBA" id="ARBA00022723"/>
    </source>
</evidence>
<protein>
    <recommendedName>
        <fullName evidence="9">5'-nucleotidase SurE</fullName>
        <ecNumber evidence="9">3.1.3.5</ecNumber>
    </recommendedName>
    <alternativeName>
        <fullName evidence="9">Nucleoside 5'-monophosphate phosphohydrolase</fullName>
    </alternativeName>
</protein>
<evidence type="ECO:0000256" key="2">
    <source>
        <dbReference type="ARBA" id="ARBA00001946"/>
    </source>
</evidence>
<evidence type="ECO:0000256" key="9">
    <source>
        <dbReference type="HAMAP-Rule" id="MF_00060"/>
    </source>
</evidence>
<evidence type="ECO:0000259" key="10">
    <source>
        <dbReference type="Pfam" id="PF01975"/>
    </source>
</evidence>
<dbReference type="InterPro" id="IPR002828">
    <property type="entry name" value="SurE-like_Pase/nucleotidase"/>
</dbReference>
<accession>A0A9X0WCH2</accession>
<feature type="binding site" evidence="9">
    <location>
        <position position="91"/>
    </location>
    <ligand>
        <name>a divalent metal cation</name>
        <dbReference type="ChEBI" id="CHEBI:60240"/>
    </ligand>
</feature>
<keyword evidence="5 9" id="KW-0963">Cytoplasm</keyword>
<evidence type="ECO:0000256" key="4">
    <source>
        <dbReference type="ARBA" id="ARBA00011062"/>
    </source>
</evidence>
<keyword evidence="12" id="KW-1185">Reference proteome</keyword>
<dbReference type="InterPro" id="IPR030048">
    <property type="entry name" value="SurE"/>
</dbReference>
<dbReference type="PANTHER" id="PTHR30457">
    <property type="entry name" value="5'-NUCLEOTIDASE SURE"/>
    <property type="match status" value="1"/>
</dbReference>
<comment type="caution">
    <text evidence="11">The sequence shown here is derived from an EMBL/GenBank/DDBJ whole genome shotgun (WGS) entry which is preliminary data.</text>
</comment>
<dbReference type="EMBL" id="NRRY01000052">
    <property type="protein sequence ID" value="MBK1620887.1"/>
    <property type="molecule type" value="Genomic_DNA"/>
</dbReference>
<dbReference type="GO" id="GO:0008254">
    <property type="term" value="F:3'-nucleotidase activity"/>
    <property type="evidence" value="ECO:0007669"/>
    <property type="project" value="TreeGrafter"/>
</dbReference>
<feature type="domain" description="Survival protein SurE-like phosphatase/nucleotidase" evidence="10">
    <location>
        <begin position="3"/>
        <end position="185"/>
    </location>
</feature>
<dbReference type="Pfam" id="PF01975">
    <property type="entry name" value="SurE"/>
    <property type="match status" value="1"/>
</dbReference>
<dbReference type="NCBIfam" id="NF001489">
    <property type="entry name" value="PRK00346.1-3"/>
    <property type="match status" value="1"/>
</dbReference>
<dbReference type="Proteomes" id="UP001138768">
    <property type="component" value="Unassembled WGS sequence"/>
</dbReference>
<reference evidence="11 12" key="1">
    <citation type="journal article" date="2020" name="Microorganisms">
        <title>Osmotic Adaptation and Compatible Solute Biosynthesis of Phototrophic Bacteria as Revealed from Genome Analyses.</title>
        <authorList>
            <person name="Imhoff J.F."/>
            <person name="Rahn T."/>
            <person name="Kunzel S."/>
            <person name="Keller A."/>
            <person name="Neulinger S.C."/>
        </authorList>
    </citation>
    <scope>NUCLEOTIDE SEQUENCE [LARGE SCALE GENOMIC DNA]</scope>
    <source>
        <strain evidence="11 12">DSM 25653</strain>
    </source>
</reference>
<evidence type="ECO:0000256" key="7">
    <source>
        <dbReference type="ARBA" id="ARBA00022741"/>
    </source>
</evidence>
<dbReference type="GO" id="GO:0005737">
    <property type="term" value="C:cytoplasm"/>
    <property type="evidence" value="ECO:0007669"/>
    <property type="project" value="UniProtKB-SubCell"/>
</dbReference>
<dbReference type="AlphaFoldDB" id="A0A9X0WCH2"/>
<evidence type="ECO:0000256" key="3">
    <source>
        <dbReference type="ARBA" id="ARBA00004496"/>
    </source>
</evidence>
<comment type="cofactor">
    <cofactor evidence="9">
        <name>a divalent metal cation</name>
        <dbReference type="ChEBI" id="CHEBI:60240"/>
    </cofactor>
    <text evidence="9">Binds 1 divalent metal cation per subunit.</text>
</comment>
<dbReference type="RefSeq" id="WP_200248475.1">
    <property type="nucleotide sequence ID" value="NZ_NRRY01000052.1"/>
</dbReference>
<dbReference type="InterPro" id="IPR036523">
    <property type="entry name" value="SurE-like_sf"/>
</dbReference>
<comment type="catalytic activity">
    <reaction evidence="1 9">
        <text>a ribonucleoside 5'-phosphate + H2O = a ribonucleoside + phosphate</text>
        <dbReference type="Rhea" id="RHEA:12484"/>
        <dbReference type="ChEBI" id="CHEBI:15377"/>
        <dbReference type="ChEBI" id="CHEBI:18254"/>
        <dbReference type="ChEBI" id="CHEBI:43474"/>
        <dbReference type="ChEBI" id="CHEBI:58043"/>
        <dbReference type="EC" id="3.1.3.5"/>
    </reaction>
</comment>
<name>A0A9X0WCH2_9GAMM</name>
<dbReference type="SUPFAM" id="SSF64167">
    <property type="entry name" value="SurE-like"/>
    <property type="match status" value="1"/>
</dbReference>
<evidence type="ECO:0000313" key="11">
    <source>
        <dbReference type="EMBL" id="MBK1620887.1"/>
    </source>
</evidence>
<dbReference type="GO" id="GO:0004309">
    <property type="term" value="F:exopolyphosphatase activity"/>
    <property type="evidence" value="ECO:0007669"/>
    <property type="project" value="TreeGrafter"/>
</dbReference>
<evidence type="ECO:0000256" key="5">
    <source>
        <dbReference type="ARBA" id="ARBA00022490"/>
    </source>
</evidence>
<proteinExistence type="inferred from homology"/>
<keyword evidence="8 9" id="KW-0378">Hydrolase</keyword>
<dbReference type="HAMAP" id="MF_00060">
    <property type="entry name" value="SurE"/>
    <property type="match status" value="1"/>
</dbReference>
<feature type="binding site" evidence="9">
    <location>
        <position position="39"/>
    </location>
    <ligand>
        <name>a divalent metal cation</name>
        <dbReference type="ChEBI" id="CHEBI:60240"/>
    </ligand>
</feature>
<dbReference type="PANTHER" id="PTHR30457:SF12">
    <property type="entry name" value="5'_3'-NUCLEOTIDASE SURE"/>
    <property type="match status" value="1"/>
</dbReference>
<feature type="binding site" evidence="9">
    <location>
        <position position="9"/>
    </location>
    <ligand>
        <name>a divalent metal cation</name>
        <dbReference type="ChEBI" id="CHEBI:60240"/>
    </ligand>
</feature>
<dbReference type="NCBIfam" id="TIGR00087">
    <property type="entry name" value="surE"/>
    <property type="match status" value="1"/>
</dbReference>
<dbReference type="GO" id="GO:0008253">
    <property type="term" value="F:5'-nucleotidase activity"/>
    <property type="evidence" value="ECO:0007669"/>
    <property type="project" value="UniProtKB-UniRule"/>
</dbReference>